<keyword evidence="3" id="KW-0614">Plasmid</keyword>
<geneLocation type="plasmid" evidence="3">
    <name>pH6NP1</name>
</geneLocation>
<keyword evidence="2" id="KW-0732">Signal</keyword>
<accession>A0A2S1FIB1</accession>
<keyword evidence="1" id="KW-0802">TPR repeat</keyword>
<sequence>MHSRSLRLFALAVLLLALLFVSASVLAVSTVEDANASSLDPDFAAGKRAIADKRWAAAIKVLSSAALRDTRNADIQNELGYAYRNAGQMAQAFAHYERALALNPRHRGAHEYVGEAYLIVGKPAQAELHMKALEVICLLPCEELEDLKAKIARYRRDEASASKQP</sequence>
<dbReference type="EMBL" id="MG869620">
    <property type="protein sequence ID" value="AWD72254.1"/>
    <property type="molecule type" value="Genomic_DNA"/>
</dbReference>
<dbReference type="Pfam" id="PF00515">
    <property type="entry name" value="TPR_1"/>
    <property type="match status" value="1"/>
</dbReference>
<feature type="repeat" description="TPR" evidence="1">
    <location>
        <begin position="73"/>
        <end position="106"/>
    </location>
</feature>
<protein>
    <submittedName>
        <fullName evidence="3">Uncharacterized protein</fullName>
    </submittedName>
</protein>
<dbReference type="SUPFAM" id="SSF48452">
    <property type="entry name" value="TPR-like"/>
    <property type="match status" value="1"/>
</dbReference>
<dbReference type="InterPro" id="IPR019734">
    <property type="entry name" value="TPR_rpt"/>
</dbReference>
<evidence type="ECO:0000256" key="2">
    <source>
        <dbReference type="SAM" id="SignalP"/>
    </source>
</evidence>
<gene>
    <name evidence="3" type="ORF">pH6NP1_p061</name>
</gene>
<dbReference type="AlphaFoldDB" id="A0A2S1FIB1"/>
<dbReference type="InterPro" id="IPR011990">
    <property type="entry name" value="TPR-like_helical_dom_sf"/>
</dbReference>
<reference evidence="3" key="1">
    <citation type="submission" date="2018-01" db="EMBL/GenBank/DDBJ databases">
        <title>Plasmids of psychrophilic Polaromonas spp. isolated from Arctic and Antarctic glaciers.</title>
        <authorList>
            <person name="Dziewit L."/>
            <person name="Ciok A."/>
        </authorList>
    </citation>
    <scope>NUCLEOTIDE SEQUENCE</scope>
    <source>
        <plasmid evidence="3">pH6NP1</plasmid>
    </source>
</reference>
<evidence type="ECO:0000313" key="3">
    <source>
        <dbReference type="EMBL" id="AWD72254.1"/>
    </source>
</evidence>
<feature type="chain" id="PRO_5015565692" evidence="2">
    <location>
        <begin position="28"/>
        <end position="165"/>
    </location>
</feature>
<feature type="signal peptide" evidence="2">
    <location>
        <begin position="1"/>
        <end position="27"/>
    </location>
</feature>
<dbReference type="PROSITE" id="PS50005">
    <property type="entry name" value="TPR"/>
    <property type="match status" value="1"/>
</dbReference>
<evidence type="ECO:0000256" key="1">
    <source>
        <dbReference type="PROSITE-ProRule" id="PRU00339"/>
    </source>
</evidence>
<dbReference type="Gene3D" id="1.25.40.10">
    <property type="entry name" value="Tetratricopeptide repeat domain"/>
    <property type="match status" value="1"/>
</dbReference>
<dbReference type="PROSITE" id="PS50293">
    <property type="entry name" value="TPR_REGION"/>
    <property type="match status" value="1"/>
</dbReference>
<organism evidence="3">
    <name type="scientific">Polaromonas sp. H6N</name>
    <dbReference type="NCBI Taxonomy" id="1840293"/>
    <lineage>
        <taxon>Bacteria</taxon>
        <taxon>Pseudomonadati</taxon>
        <taxon>Pseudomonadota</taxon>
        <taxon>Betaproteobacteria</taxon>
        <taxon>Burkholderiales</taxon>
        <taxon>Comamonadaceae</taxon>
        <taxon>Polaromonas</taxon>
    </lineage>
</organism>
<name>A0A2S1FIB1_9BURK</name>
<dbReference type="SMART" id="SM00028">
    <property type="entry name" value="TPR"/>
    <property type="match status" value="1"/>
</dbReference>
<proteinExistence type="predicted"/>